<comment type="caution">
    <text evidence="1">The sequence shown here is derived from an EMBL/GenBank/DDBJ whole genome shotgun (WGS) entry which is preliminary data.</text>
</comment>
<gene>
    <name evidence="1" type="ORF">H4W34_002496</name>
</gene>
<organism evidence="1 2">
    <name type="scientific">Actinomadura algeriensis</name>
    <dbReference type="NCBI Taxonomy" id="1679523"/>
    <lineage>
        <taxon>Bacteria</taxon>
        <taxon>Bacillati</taxon>
        <taxon>Actinomycetota</taxon>
        <taxon>Actinomycetes</taxon>
        <taxon>Streptosporangiales</taxon>
        <taxon>Thermomonosporaceae</taxon>
        <taxon>Actinomadura</taxon>
    </lineage>
</organism>
<evidence type="ECO:0000313" key="2">
    <source>
        <dbReference type="Proteomes" id="UP000627838"/>
    </source>
</evidence>
<evidence type="ECO:0000313" key="1">
    <source>
        <dbReference type="EMBL" id="MBE1532663.1"/>
    </source>
</evidence>
<sequence length="191" mass="21062">MTAPPATAAWEHRDARAGFEVVRTSRLDGGWRLRGTTTAVEEGRAWAVGYTIDVDEGWCTRRVVVSHPLEDSPARVVLERAEEGRWLVGGRRVPALDGCLDVDLESSAMTNALPVHRLRQAVGDTANVPAVYVRADDLTVGRLEQVYTRVADAEGRERYDYTAPEFGFSARLVYDASGFVLDYPGLAVRRA</sequence>
<keyword evidence="2" id="KW-1185">Reference proteome</keyword>
<protein>
    <recommendedName>
        <fullName evidence="3">Glycolipid-binding domain-containing protein</fullName>
    </recommendedName>
</protein>
<evidence type="ECO:0008006" key="3">
    <source>
        <dbReference type="Google" id="ProtNLM"/>
    </source>
</evidence>
<reference evidence="1 2" key="1">
    <citation type="submission" date="2020-10" db="EMBL/GenBank/DDBJ databases">
        <title>Sequencing the genomes of 1000 actinobacteria strains.</title>
        <authorList>
            <person name="Klenk H.-P."/>
        </authorList>
    </citation>
    <scope>NUCLEOTIDE SEQUENCE [LARGE SCALE GENOMIC DNA]</scope>
    <source>
        <strain evidence="1 2">DSM 46744</strain>
    </source>
</reference>
<dbReference type="Pfam" id="PF06475">
    <property type="entry name" value="Glycolipid_bind"/>
    <property type="match status" value="1"/>
</dbReference>
<dbReference type="EMBL" id="JADBDZ010000001">
    <property type="protein sequence ID" value="MBE1532663.1"/>
    <property type="molecule type" value="Genomic_DNA"/>
</dbReference>
<dbReference type="SUPFAM" id="SSF159275">
    <property type="entry name" value="PA1994-like"/>
    <property type="match status" value="1"/>
</dbReference>
<dbReference type="Proteomes" id="UP000627838">
    <property type="component" value="Unassembled WGS sequence"/>
</dbReference>
<dbReference type="RefSeq" id="WP_192759325.1">
    <property type="nucleotide sequence ID" value="NZ_JADBDZ010000001.1"/>
</dbReference>
<name>A0ABR9JQA4_9ACTN</name>
<accession>A0ABR9JQA4</accession>
<proteinExistence type="predicted"/>
<dbReference type="InterPro" id="IPR009467">
    <property type="entry name" value="Glycolipid-bd_prot_put"/>
</dbReference>